<accession>A0A1V6RWC1</accession>
<dbReference type="Proteomes" id="UP000191518">
    <property type="component" value="Unassembled WGS sequence"/>
</dbReference>
<protein>
    <submittedName>
        <fullName evidence="1">Uncharacterized protein</fullName>
    </submittedName>
</protein>
<proteinExistence type="predicted"/>
<evidence type="ECO:0000313" key="1">
    <source>
        <dbReference type="EMBL" id="OQE06081.1"/>
    </source>
</evidence>
<reference evidence="2" key="1">
    <citation type="journal article" date="2017" name="Nat. Microbiol.">
        <title>Global analysis of biosynthetic gene clusters reveals vast potential of secondary metabolite production in Penicillium species.</title>
        <authorList>
            <person name="Nielsen J.C."/>
            <person name="Grijseels S."/>
            <person name="Prigent S."/>
            <person name="Ji B."/>
            <person name="Dainat J."/>
            <person name="Nielsen K.F."/>
            <person name="Frisvad J.C."/>
            <person name="Workman M."/>
            <person name="Nielsen J."/>
        </authorList>
    </citation>
    <scope>NUCLEOTIDE SEQUENCE [LARGE SCALE GENOMIC DNA]</scope>
    <source>
        <strain evidence="2">IBT 29486</strain>
    </source>
</reference>
<name>A0A1V6RWC1_9EURO</name>
<dbReference type="EMBL" id="MDYP01000020">
    <property type="protein sequence ID" value="OQE06081.1"/>
    <property type="molecule type" value="Genomic_DNA"/>
</dbReference>
<sequence>MQVSQPISSASSFPVFNLLHEANIGLLRHSATRKVLLEQMIFYVASVDTVDAICSGDTIPSLMQYWRRRERTAGVYPVMATIPFIYGYDISKADLATDLMTLLWRHTSYLVHMK</sequence>
<evidence type="ECO:0000313" key="2">
    <source>
        <dbReference type="Proteomes" id="UP000191518"/>
    </source>
</evidence>
<dbReference type="SUPFAM" id="SSF48576">
    <property type="entry name" value="Terpenoid synthases"/>
    <property type="match status" value="1"/>
</dbReference>
<comment type="caution">
    <text evidence="1">The sequence shown here is derived from an EMBL/GenBank/DDBJ whole genome shotgun (WGS) entry which is preliminary data.</text>
</comment>
<dbReference type="InterPro" id="IPR008949">
    <property type="entry name" value="Isoprenoid_synthase_dom_sf"/>
</dbReference>
<dbReference type="STRING" id="29845.A0A1V6RWC1"/>
<dbReference type="AlphaFoldDB" id="A0A1V6RWC1"/>
<dbReference type="Gene3D" id="1.10.600.10">
    <property type="entry name" value="Farnesyl Diphosphate Synthase"/>
    <property type="match status" value="1"/>
</dbReference>
<organism evidence="1 2">
    <name type="scientific">Penicillium vulpinum</name>
    <dbReference type="NCBI Taxonomy" id="29845"/>
    <lineage>
        <taxon>Eukaryota</taxon>
        <taxon>Fungi</taxon>
        <taxon>Dikarya</taxon>
        <taxon>Ascomycota</taxon>
        <taxon>Pezizomycotina</taxon>
        <taxon>Eurotiomycetes</taxon>
        <taxon>Eurotiomycetidae</taxon>
        <taxon>Eurotiales</taxon>
        <taxon>Aspergillaceae</taxon>
        <taxon>Penicillium</taxon>
    </lineage>
</organism>
<gene>
    <name evidence="1" type="ORF">PENVUL_c020G08306</name>
</gene>
<dbReference type="Pfam" id="PF19086">
    <property type="entry name" value="Terpene_syn_C_2"/>
    <property type="match status" value="1"/>
</dbReference>
<keyword evidence="2" id="KW-1185">Reference proteome</keyword>